<dbReference type="SMART" id="SM00382">
    <property type="entry name" value="AAA"/>
    <property type="match status" value="1"/>
</dbReference>
<keyword evidence="3 6" id="KW-0067">ATP-binding</keyword>
<dbReference type="Pfam" id="PF00005">
    <property type="entry name" value="ABC_tran"/>
    <property type="match status" value="1"/>
</dbReference>
<feature type="region of interest" description="Disordered" evidence="4">
    <location>
        <begin position="321"/>
        <end position="341"/>
    </location>
</feature>
<dbReference type="GO" id="GO:0005524">
    <property type="term" value="F:ATP binding"/>
    <property type="evidence" value="ECO:0007669"/>
    <property type="project" value="UniProtKB-KW"/>
</dbReference>
<evidence type="ECO:0000313" key="7">
    <source>
        <dbReference type="Proteomes" id="UP000286746"/>
    </source>
</evidence>
<keyword evidence="1" id="KW-0813">Transport</keyword>
<dbReference type="PANTHER" id="PTHR42939">
    <property type="entry name" value="ABC TRANSPORTER ATP-BINDING PROTEIN ALBC-RELATED"/>
    <property type="match status" value="1"/>
</dbReference>
<keyword evidence="2" id="KW-0547">Nucleotide-binding</keyword>
<dbReference type="InterPro" id="IPR027417">
    <property type="entry name" value="P-loop_NTPase"/>
</dbReference>
<accession>A0A401VYL3</accession>
<feature type="domain" description="ABC transporter" evidence="5">
    <location>
        <begin position="1"/>
        <end position="221"/>
    </location>
</feature>
<dbReference type="InterPro" id="IPR051782">
    <property type="entry name" value="ABC_Transporter_VariousFunc"/>
</dbReference>
<dbReference type="InterPro" id="IPR003439">
    <property type="entry name" value="ABC_transporter-like_ATP-bd"/>
</dbReference>
<dbReference type="GO" id="GO:0016887">
    <property type="term" value="F:ATP hydrolysis activity"/>
    <property type="evidence" value="ECO:0007669"/>
    <property type="project" value="InterPro"/>
</dbReference>
<dbReference type="EMBL" id="BHZD01000001">
    <property type="protein sequence ID" value="GCD42160.1"/>
    <property type="molecule type" value="Genomic_DNA"/>
</dbReference>
<organism evidence="6 7">
    <name type="scientific">Streptomyces paromomycinus</name>
    <name type="common">Streptomyces rimosus subsp. paromomycinus</name>
    <dbReference type="NCBI Taxonomy" id="92743"/>
    <lineage>
        <taxon>Bacteria</taxon>
        <taxon>Bacillati</taxon>
        <taxon>Actinomycetota</taxon>
        <taxon>Actinomycetes</taxon>
        <taxon>Kitasatosporales</taxon>
        <taxon>Streptomycetaceae</taxon>
        <taxon>Streptomyces</taxon>
    </lineage>
</organism>
<proteinExistence type="predicted"/>
<comment type="caution">
    <text evidence="6">The sequence shown here is derived from an EMBL/GenBank/DDBJ whole genome shotgun (WGS) entry which is preliminary data.</text>
</comment>
<keyword evidence="7" id="KW-1185">Reference proteome</keyword>
<dbReference type="InterPro" id="IPR003593">
    <property type="entry name" value="AAA+_ATPase"/>
</dbReference>
<evidence type="ECO:0000256" key="2">
    <source>
        <dbReference type="ARBA" id="ARBA00022741"/>
    </source>
</evidence>
<reference evidence="6 7" key="1">
    <citation type="submission" date="2018-11" db="EMBL/GenBank/DDBJ databases">
        <title>Whole genome sequence of Streptomyces paromomycinus NBRC 15454(T).</title>
        <authorList>
            <person name="Komaki H."/>
            <person name="Tamura T."/>
        </authorList>
    </citation>
    <scope>NUCLEOTIDE SEQUENCE [LARGE SCALE GENOMIC DNA]</scope>
    <source>
        <strain evidence="6 7">NBRC 15454</strain>
    </source>
</reference>
<dbReference type="PANTHER" id="PTHR42939:SF1">
    <property type="entry name" value="ABC TRANSPORTER ATP-BINDING PROTEIN ALBC-RELATED"/>
    <property type="match status" value="1"/>
</dbReference>
<dbReference type="Proteomes" id="UP000286746">
    <property type="component" value="Unassembled WGS sequence"/>
</dbReference>
<evidence type="ECO:0000256" key="3">
    <source>
        <dbReference type="ARBA" id="ARBA00022840"/>
    </source>
</evidence>
<evidence type="ECO:0000256" key="1">
    <source>
        <dbReference type="ARBA" id="ARBA00022448"/>
    </source>
</evidence>
<dbReference type="RefSeq" id="WP_125053523.1">
    <property type="nucleotide sequence ID" value="NZ_BHZD01000001.1"/>
</dbReference>
<evidence type="ECO:0000256" key="4">
    <source>
        <dbReference type="SAM" id="MobiDB-lite"/>
    </source>
</evidence>
<evidence type="ECO:0000313" key="6">
    <source>
        <dbReference type="EMBL" id="GCD42160.1"/>
    </source>
</evidence>
<dbReference type="SUPFAM" id="SSF52540">
    <property type="entry name" value="P-loop containing nucleoside triphosphate hydrolases"/>
    <property type="match status" value="1"/>
</dbReference>
<dbReference type="AlphaFoldDB" id="A0A401VYL3"/>
<sequence length="341" mass="35883">MRLDGVGRRYGVRGPWVLRNIDLDLPRRSLVRLEGHNGSGKSTLLRIVAGIDAPSRGRVTGRPRSAYVPERFPAALPFTAVGYLTHLGRIHGLRGPAAARRATDWLERFGAGGHARTPLAELSKGTSQKVALTQALLADPELLVLDEAWTGLDPAARDVLDRTVAERVAAGGTVVFVDHDPRRLAGAADARYRVTGDGLDRLPDRAGTGTDVRPAVAGTDVRLAVAGMDVRPADAGTDARPAEDGARPPGLQVIIEAEGPGATGHPTPRDLADLAELPGRPYVTRGPDSGTTVRLAVAAAHSDALLRALLAAHPPWHIRAVAPAPPAPPPAAPVPDETRYP</sequence>
<dbReference type="PROSITE" id="PS50893">
    <property type="entry name" value="ABC_TRANSPORTER_2"/>
    <property type="match status" value="1"/>
</dbReference>
<gene>
    <name evidence="6" type="ORF">GKJPGBOP_01818</name>
</gene>
<evidence type="ECO:0000259" key="5">
    <source>
        <dbReference type="PROSITE" id="PS50893"/>
    </source>
</evidence>
<protein>
    <submittedName>
        <fullName evidence="6">ABC transporter ATP-binding protein</fullName>
    </submittedName>
</protein>
<feature type="compositionally biased region" description="Pro residues" evidence="4">
    <location>
        <begin position="323"/>
        <end position="333"/>
    </location>
</feature>
<dbReference type="Gene3D" id="3.40.50.300">
    <property type="entry name" value="P-loop containing nucleotide triphosphate hydrolases"/>
    <property type="match status" value="1"/>
</dbReference>
<name>A0A401VYL3_STREY</name>